<proteinExistence type="predicted"/>
<dbReference type="AlphaFoldDB" id="A0A2Z3HT79"/>
<evidence type="ECO:0000313" key="3">
    <source>
        <dbReference type="Proteomes" id="UP000247763"/>
    </source>
</evidence>
<keyword evidence="1" id="KW-0732">Signal</keyword>
<dbReference type="EMBL" id="CP029479">
    <property type="protein sequence ID" value="AWM78452.1"/>
    <property type="molecule type" value="Genomic_DNA"/>
</dbReference>
<evidence type="ECO:0000256" key="1">
    <source>
        <dbReference type="SAM" id="SignalP"/>
    </source>
</evidence>
<organism evidence="2 3">
    <name type="scientific">Phenylobacterium parvum</name>
    <dbReference type="NCBI Taxonomy" id="2201350"/>
    <lineage>
        <taxon>Bacteria</taxon>
        <taxon>Pseudomonadati</taxon>
        <taxon>Pseudomonadota</taxon>
        <taxon>Alphaproteobacteria</taxon>
        <taxon>Caulobacterales</taxon>
        <taxon>Caulobacteraceae</taxon>
        <taxon>Phenylobacterium</taxon>
    </lineage>
</organism>
<keyword evidence="3" id="KW-1185">Reference proteome</keyword>
<sequence>MTLTAPTRRTLLTAGALLAVPHPLLAATPSSRRLTFQVFRNGERIGEHRLSFSGDSASPTVSTEVDMTVRLGSVPVYRYRHTAREVWVDGRFESLETVTDATAGDRKVSARRTPSGVLIRTGRKEVLAPVGTSPLTHWNPNVLTGRLFNPQEGTLARITASPKGFRPITLADGRQVEGQVWALRGEAEIDNWYDRAGVWTGLKGRLEDGSRIEYRRV</sequence>
<dbReference type="Pfam" id="PF19630">
    <property type="entry name" value="DUF6134"/>
    <property type="match status" value="1"/>
</dbReference>
<dbReference type="RefSeq" id="WP_110451018.1">
    <property type="nucleotide sequence ID" value="NZ_CP029479.1"/>
</dbReference>
<protein>
    <recommendedName>
        <fullName evidence="4">Tat pathway signal sequence domain protein</fullName>
    </recommendedName>
</protein>
<dbReference type="Proteomes" id="UP000247763">
    <property type="component" value="Chromosome"/>
</dbReference>
<feature type="signal peptide" evidence="1">
    <location>
        <begin position="1"/>
        <end position="26"/>
    </location>
</feature>
<dbReference type="KEGG" id="phb:HYN04_12245"/>
<name>A0A2Z3HT79_9CAUL</name>
<gene>
    <name evidence="2" type="ORF">HYN04_12245</name>
</gene>
<evidence type="ECO:0000313" key="2">
    <source>
        <dbReference type="EMBL" id="AWM78452.1"/>
    </source>
</evidence>
<dbReference type="InterPro" id="IPR045767">
    <property type="entry name" value="DUF6134"/>
</dbReference>
<dbReference type="OrthoDB" id="6086999at2"/>
<feature type="chain" id="PRO_5016358342" description="Tat pathway signal sequence domain protein" evidence="1">
    <location>
        <begin position="27"/>
        <end position="217"/>
    </location>
</feature>
<reference evidence="3" key="1">
    <citation type="submission" date="2018-05" db="EMBL/GenBank/DDBJ databases">
        <title>Genome sequencing of Phenylobacterium sp. HYN0004.</title>
        <authorList>
            <person name="Yi H."/>
            <person name="Baek C."/>
        </authorList>
    </citation>
    <scope>NUCLEOTIDE SEQUENCE [LARGE SCALE GENOMIC DNA]</scope>
    <source>
        <strain evidence="3">HYN0004</strain>
    </source>
</reference>
<evidence type="ECO:0008006" key="4">
    <source>
        <dbReference type="Google" id="ProtNLM"/>
    </source>
</evidence>
<accession>A0A2Z3HT79</accession>